<accession>A0A511XM50</accession>
<keyword evidence="1" id="KW-0472">Membrane</keyword>
<evidence type="ECO:0000256" key="1">
    <source>
        <dbReference type="SAM" id="Phobius"/>
    </source>
</evidence>
<comment type="caution">
    <text evidence="2">The sequence shown here is derived from an EMBL/GenBank/DDBJ whole genome shotgun (WGS) entry which is preliminary data.</text>
</comment>
<evidence type="ECO:0000313" key="3">
    <source>
        <dbReference type="Proteomes" id="UP000321746"/>
    </source>
</evidence>
<keyword evidence="1" id="KW-0812">Transmembrane</keyword>
<reference evidence="2 3" key="1">
    <citation type="submission" date="2019-07" db="EMBL/GenBank/DDBJ databases">
        <title>Whole genome shotgun sequence of Acetobacter oeni NBRC 105207.</title>
        <authorList>
            <person name="Hosoyama A."/>
            <person name="Uohara A."/>
            <person name="Ohji S."/>
            <person name="Ichikawa N."/>
        </authorList>
    </citation>
    <scope>NUCLEOTIDE SEQUENCE [LARGE SCALE GENOMIC DNA]</scope>
    <source>
        <strain evidence="2 3">NBRC 105207</strain>
    </source>
</reference>
<feature type="transmembrane region" description="Helical" evidence="1">
    <location>
        <begin position="136"/>
        <end position="156"/>
    </location>
</feature>
<keyword evidence="3" id="KW-1185">Reference proteome</keyword>
<proteinExistence type="predicted"/>
<dbReference type="Proteomes" id="UP000321746">
    <property type="component" value="Unassembled WGS sequence"/>
</dbReference>
<organism evidence="2 3">
    <name type="scientific">Acetobacter oeni</name>
    <dbReference type="NCBI Taxonomy" id="304077"/>
    <lineage>
        <taxon>Bacteria</taxon>
        <taxon>Pseudomonadati</taxon>
        <taxon>Pseudomonadota</taxon>
        <taxon>Alphaproteobacteria</taxon>
        <taxon>Acetobacterales</taxon>
        <taxon>Acetobacteraceae</taxon>
        <taxon>Acetobacter</taxon>
    </lineage>
</organism>
<gene>
    <name evidence="2" type="ORF">AOE01nite_22470</name>
</gene>
<keyword evidence="1" id="KW-1133">Transmembrane helix</keyword>
<name>A0A511XM50_9PROT</name>
<dbReference type="RefSeq" id="WP_146889714.1">
    <property type="nucleotide sequence ID" value="NZ_BJYG01000031.1"/>
</dbReference>
<dbReference type="EMBL" id="BJYG01000031">
    <property type="protein sequence ID" value="GEN64023.1"/>
    <property type="molecule type" value="Genomic_DNA"/>
</dbReference>
<feature type="transmembrane region" description="Helical" evidence="1">
    <location>
        <begin position="39"/>
        <end position="61"/>
    </location>
</feature>
<dbReference type="OrthoDB" id="7281988at2"/>
<sequence length="211" mass="22993">MSGSRSDDRPDPKSVIQGMALLASGRSEGINRFRGTVNAFLAALAPGLAFNLVSFFVALLGKDTIAGLIRVELSLCAFLALPVISYAFTRRWDREDRWLRYATAAAWSQWTSVFVFVAVMAISTLALPSLAERPGFGHAVMFSSQLYDLWLGMFIARCGLEISRWRAVLLYGVTALFILACYGVASLLPPHHPFLSEILLGDFGGHAASST</sequence>
<dbReference type="AlphaFoldDB" id="A0A511XM50"/>
<feature type="transmembrane region" description="Helical" evidence="1">
    <location>
        <begin position="67"/>
        <end position="89"/>
    </location>
</feature>
<evidence type="ECO:0000313" key="2">
    <source>
        <dbReference type="EMBL" id="GEN64023.1"/>
    </source>
</evidence>
<feature type="transmembrane region" description="Helical" evidence="1">
    <location>
        <begin position="168"/>
        <end position="188"/>
    </location>
</feature>
<feature type="transmembrane region" description="Helical" evidence="1">
    <location>
        <begin position="110"/>
        <end position="130"/>
    </location>
</feature>
<protein>
    <submittedName>
        <fullName evidence="2">Uncharacterized protein</fullName>
    </submittedName>
</protein>